<dbReference type="Proteomes" id="UP001153076">
    <property type="component" value="Unassembled WGS sequence"/>
</dbReference>
<evidence type="ECO:0000313" key="6">
    <source>
        <dbReference type="EMBL" id="KAJ8428066.1"/>
    </source>
</evidence>
<dbReference type="FunFam" id="3.30.70.330:FF:000161">
    <property type="entry name" value="RNA binding (RRM/RBD/RNP motifs) family protein"/>
    <property type="match status" value="1"/>
</dbReference>
<dbReference type="PROSITE" id="PS50102">
    <property type="entry name" value="RRM"/>
    <property type="match status" value="1"/>
</dbReference>
<dbReference type="InterPro" id="IPR039515">
    <property type="entry name" value="NOT4_mRING-HC-C4C4"/>
</dbReference>
<dbReference type="GO" id="GO:0004842">
    <property type="term" value="F:ubiquitin-protein transferase activity"/>
    <property type="evidence" value="ECO:0007669"/>
    <property type="project" value="InterPro"/>
</dbReference>
<dbReference type="InterPro" id="IPR000504">
    <property type="entry name" value="RRM_dom"/>
</dbReference>
<comment type="caution">
    <text evidence="6">The sequence shown here is derived from an EMBL/GenBank/DDBJ whole genome shotgun (WGS) entry which is preliminary data.</text>
</comment>
<evidence type="ECO:0000256" key="1">
    <source>
        <dbReference type="PROSITE-ProRule" id="PRU00175"/>
    </source>
</evidence>
<dbReference type="FunFam" id="3.30.40.10:FF:000155">
    <property type="entry name" value="RNA binding (RRM/RBD/RNP motifs) family protein"/>
    <property type="match status" value="1"/>
</dbReference>
<keyword evidence="1" id="KW-0862">Zinc</keyword>
<keyword evidence="2" id="KW-0694">RNA-binding</keyword>
<feature type="region of interest" description="Disordered" evidence="3">
    <location>
        <begin position="385"/>
        <end position="421"/>
    </location>
</feature>
<feature type="domain" description="RING-type" evidence="4">
    <location>
        <begin position="9"/>
        <end position="57"/>
    </location>
</feature>
<keyword evidence="1" id="KW-0863">Zinc-finger</keyword>
<evidence type="ECO:0000313" key="7">
    <source>
        <dbReference type="Proteomes" id="UP001153076"/>
    </source>
</evidence>
<keyword evidence="1" id="KW-0479">Metal-binding</keyword>
<sequence>MSDGGEKTCPLCAEEMDLTDQQLKPCKCGYEICVWCWHHIMEMAEKDVTEGRCPACRTPYDKERIVGTAANCERLVAEVNMERKQKSQKAKIKTFESRKQLSSVRVIQRNLAYIVGLPLNVADEDLLQRKEYFGQYGNVLKVSVSRTSAGSIQQFANNTCSVYITYSKEEEAVRCIQSVHGFMLDGRPLRACFGTTKYCHAWLRNVPCNNPDCLYLHEIGSQKDSFARDEIISAYTRIRIQQITGCTNNMQRRSGMALPPPTDDYCNNNSPVIGKAVAKSSSNVPALSFTCSPPSSCTSRSGVLPLAALESRASDSTPAGSVACPNGLFKQKADVNGLPAISTVVSDSTEASILPNYDGQKCLSEDSHAVQTKNKLEVLETEQHRVHADAKGSEVSATLSSAPAVKLENQSPHPPAAEKDNAESGLLVDTALSVGPSCGVNKGRIPSADEKFQNLCSEMLTMGVDKRGKEHSDIIGQNSLCLDAYRLPAGQGLRWHDSEKLHDDSMSATATTAAGTVDSMNTSTGVCDWKSDEDHEVQKLTYQTEGDFDNQRLADAILVNQATTSTSLNLLGHLRAPLQGCADAAGVVDYNVNSATATRKPNEGFGTNVPGASAGSDECLNNFDSCTSGQGLLGSQFNVGQGNCIGRFDHGLPNLDSQSAIDLGESSLISNVLDLDSWDDSLTSPQNLAKFLGKSDKSEVPMKLSNSCKVTRSQISAPPGFSVRSRSPLPGFSSHERIDQAFDLKSRNHLLESSSLLRNPYQASPGGNINAASDIELMDPAILAVGKGRLPSGVNDTGVDMRQNFHVQASLFENDSRLQLLMQRSLSHNQGLRCTEVRDNFSAVVDAYGFTSRQHMEGSQRSNLCPFTPFSLQQARNTVATNGHWNGWSEIQTGNDLGVEELLRNDRLGFNKFGMTSSGDLYDRSFKMLRQRVGQGHKM</sequence>
<dbReference type="SMART" id="SM00361">
    <property type="entry name" value="RRM_1"/>
    <property type="match status" value="1"/>
</dbReference>
<evidence type="ECO:0008006" key="8">
    <source>
        <dbReference type="Google" id="ProtNLM"/>
    </source>
</evidence>
<proteinExistence type="predicted"/>
<dbReference type="SUPFAM" id="SSF57850">
    <property type="entry name" value="RING/U-box"/>
    <property type="match status" value="1"/>
</dbReference>
<evidence type="ECO:0000259" key="4">
    <source>
        <dbReference type="PROSITE" id="PS50089"/>
    </source>
</evidence>
<evidence type="ECO:0000256" key="3">
    <source>
        <dbReference type="SAM" id="MobiDB-lite"/>
    </source>
</evidence>
<dbReference type="EMBL" id="JAKOGI010001056">
    <property type="protein sequence ID" value="KAJ8428066.1"/>
    <property type="molecule type" value="Genomic_DNA"/>
</dbReference>
<dbReference type="InterPro" id="IPR012677">
    <property type="entry name" value="Nucleotide-bd_a/b_plait_sf"/>
</dbReference>
<dbReference type="InterPro" id="IPR035979">
    <property type="entry name" value="RBD_domain_sf"/>
</dbReference>
<dbReference type="PANTHER" id="PTHR12603">
    <property type="entry name" value="CCR4-NOT TRANSCRIPTION COMPLEX RELATED"/>
    <property type="match status" value="1"/>
</dbReference>
<dbReference type="InterPro" id="IPR013083">
    <property type="entry name" value="Znf_RING/FYVE/PHD"/>
</dbReference>
<dbReference type="Gene3D" id="3.30.70.330">
    <property type="match status" value="1"/>
</dbReference>
<dbReference type="InterPro" id="IPR034261">
    <property type="entry name" value="CNOT4_RRM"/>
</dbReference>
<dbReference type="CDD" id="cd16618">
    <property type="entry name" value="mRING-HC-C4C4_CNOT4"/>
    <property type="match status" value="1"/>
</dbReference>
<dbReference type="Pfam" id="PF00076">
    <property type="entry name" value="RRM_1"/>
    <property type="match status" value="1"/>
</dbReference>
<evidence type="ECO:0000256" key="2">
    <source>
        <dbReference type="PROSITE-ProRule" id="PRU00176"/>
    </source>
</evidence>
<dbReference type="InterPro" id="IPR003954">
    <property type="entry name" value="RRM_euk-type"/>
</dbReference>
<dbReference type="Gene3D" id="3.30.40.10">
    <property type="entry name" value="Zinc/RING finger domain, C3HC4 (zinc finger)"/>
    <property type="match status" value="1"/>
</dbReference>
<evidence type="ECO:0000259" key="5">
    <source>
        <dbReference type="PROSITE" id="PS50102"/>
    </source>
</evidence>
<organism evidence="6 7">
    <name type="scientific">Carnegiea gigantea</name>
    <dbReference type="NCBI Taxonomy" id="171969"/>
    <lineage>
        <taxon>Eukaryota</taxon>
        <taxon>Viridiplantae</taxon>
        <taxon>Streptophyta</taxon>
        <taxon>Embryophyta</taxon>
        <taxon>Tracheophyta</taxon>
        <taxon>Spermatophyta</taxon>
        <taxon>Magnoliopsida</taxon>
        <taxon>eudicotyledons</taxon>
        <taxon>Gunneridae</taxon>
        <taxon>Pentapetalae</taxon>
        <taxon>Caryophyllales</taxon>
        <taxon>Cactineae</taxon>
        <taxon>Cactaceae</taxon>
        <taxon>Cactoideae</taxon>
        <taxon>Echinocereeae</taxon>
        <taxon>Carnegiea</taxon>
    </lineage>
</organism>
<dbReference type="CDD" id="cd12438">
    <property type="entry name" value="RRM_CNOT4"/>
    <property type="match status" value="1"/>
</dbReference>
<name>A0A9Q1GW66_9CARY</name>
<reference evidence="6" key="1">
    <citation type="submission" date="2022-04" db="EMBL/GenBank/DDBJ databases">
        <title>Carnegiea gigantea Genome sequencing and assembly v2.</title>
        <authorList>
            <person name="Copetti D."/>
            <person name="Sanderson M.J."/>
            <person name="Burquez A."/>
            <person name="Wojciechowski M.F."/>
        </authorList>
    </citation>
    <scope>NUCLEOTIDE SEQUENCE</scope>
    <source>
        <strain evidence="6">SGP5-SGP5p</strain>
        <tissue evidence="6">Aerial part</tissue>
    </source>
</reference>
<protein>
    <recommendedName>
        <fullName evidence="8">CCR4-NOT transcription complex subunit 4</fullName>
    </recommendedName>
</protein>
<gene>
    <name evidence="6" type="ORF">Cgig2_024133</name>
</gene>
<dbReference type="AlphaFoldDB" id="A0A9Q1GW66"/>
<feature type="domain" description="RRM" evidence="5">
    <location>
        <begin position="110"/>
        <end position="196"/>
    </location>
</feature>
<dbReference type="PANTHER" id="PTHR12603:SF36">
    <property type="entry name" value="RNA BINDING (RRM_RBD_RNP MOTIFS) FAMILY PROTEIN"/>
    <property type="match status" value="1"/>
</dbReference>
<accession>A0A9Q1GW66</accession>
<dbReference type="InterPro" id="IPR039780">
    <property type="entry name" value="Mot2"/>
</dbReference>
<dbReference type="PROSITE" id="PS50089">
    <property type="entry name" value="ZF_RING_2"/>
    <property type="match status" value="1"/>
</dbReference>
<dbReference type="OrthoDB" id="1923159at2759"/>
<dbReference type="GO" id="GO:0003723">
    <property type="term" value="F:RNA binding"/>
    <property type="evidence" value="ECO:0007669"/>
    <property type="project" value="UniProtKB-UniRule"/>
</dbReference>
<dbReference type="InterPro" id="IPR001841">
    <property type="entry name" value="Znf_RING"/>
</dbReference>
<dbReference type="GO" id="GO:0016567">
    <property type="term" value="P:protein ubiquitination"/>
    <property type="evidence" value="ECO:0007669"/>
    <property type="project" value="TreeGrafter"/>
</dbReference>
<dbReference type="GO" id="GO:0030014">
    <property type="term" value="C:CCR4-NOT complex"/>
    <property type="evidence" value="ECO:0007669"/>
    <property type="project" value="InterPro"/>
</dbReference>
<dbReference type="SUPFAM" id="SSF54928">
    <property type="entry name" value="RNA-binding domain, RBD"/>
    <property type="match status" value="1"/>
</dbReference>
<keyword evidence="7" id="KW-1185">Reference proteome</keyword>
<dbReference type="Pfam" id="PF14570">
    <property type="entry name" value="zf-RING_4"/>
    <property type="match status" value="1"/>
</dbReference>
<dbReference type="GO" id="GO:0008270">
    <property type="term" value="F:zinc ion binding"/>
    <property type="evidence" value="ECO:0007669"/>
    <property type="project" value="UniProtKB-KW"/>
</dbReference>
<dbReference type="SMART" id="SM00360">
    <property type="entry name" value="RRM"/>
    <property type="match status" value="1"/>
</dbReference>